<dbReference type="GO" id="GO:0030288">
    <property type="term" value="C:outer membrane-bounded periplasmic space"/>
    <property type="evidence" value="ECO:0007669"/>
    <property type="project" value="InterPro"/>
</dbReference>
<dbReference type="InterPro" id="IPR016147">
    <property type="entry name" value="Pili_assmbl_chaperone_N"/>
</dbReference>
<keyword evidence="7" id="KW-0393">Immunoglobulin domain</keyword>
<dbReference type="KEGG" id="aei:AOY20_11770"/>
<dbReference type="InterPro" id="IPR036316">
    <property type="entry name" value="Pili_assmbl_chap_C_dom_sf"/>
</dbReference>
<dbReference type="Pfam" id="PF00345">
    <property type="entry name" value="PapD_N"/>
    <property type="match status" value="1"/>
</dbReference>
<comment type="similarity">
    <text evidence="2 8">Belongs to the periplasmic pilus chaperone family.</text>
</comment>
<evidence type="ECO:0000256" key="9">
    <source>
        <dbReference type="SAM" id="SignalP"/>
    </source>
</evidence>
<sequence length="238" mass="27298">MKKLLWLTIPLLINPVCANVILNNTRVIFNENQKETILKVHNDNAHPVLVQTWVDDGHQQHIANPPKTPFTVLPPIFRMENQQGHLLRIVYDGNTLPKDRESVYWVNVFEVPPKDAMLKNQNTLQIAFRTRIKLFFRPEGFKSPTIDDLVNQIDCNIEKESSKTSKILSCKNNSAYYISFSKVSLSDTPLPLDSFGMIEPFGYVQTNVILHKNDNELVATIINDQGGVGERRIKVRYE</sequence>
<evidence type="ECO:0000259" key="10">
    <source>
        <dbReference type="Pfam" id="PF00345"/>
    </source>
</evidence>
<organism evidence="12 13">
    <name type="scientific">Acinetobacter equi</name>
    <dbReference type="NCBI Taxonomy" id="1324350"/>
    <lineage>
        <taxon>Bacteria</taxon>
        <taxon>Pseudomonadati</taxon>
        <taxon>Pseudomonadota</taxon>
        <taxon>Gammaproteobacteria</taxon>
        <taxon>Moraxellales</taxon>
        <taxon>Moraxellaceae</taxon>
        <taxon>Acinetobacter</taxon>
    </lineage>
</organism>
<dbReference type="PANTHER" id="PTHR30251:SF2">
    <property type="entry name" value="FIMBRIAL CHAPERONE YADV-RELATED"/>
    <property type="match status" value="1"/>
</dbReference>
<name>A0A0N9VXT2_9GAMM</name>
<dbReference type="InterPro" id="IPR018046">
    <property type="entry name" value="Pili_assmbl_chaperone_CS"/>
</dbReference>
<dbReference type="PROSITE" id="PS00635">
    <property type="entry name" value="PILI_CHAPERONE"/>
    <property type="match status" value="1"/>
</dbReference>
<dbReference type="STRING" id="1324350.AOY20_11770"/>
<evidence type="ECO:0000313" key="13">
    <source>
        <dbReference type="Proteomes" id="UP000064939"/>
    </source>
</evidence>
<evidence type="ECO:0000313" key="12">
    <source>
        <dbReference type="EMBL" id="ALH96154.1"/>
    </source>
</evidence>
<evidence type="ECO:0000256" key="7">
    <source>
        <dbReference type="ARBA" id="ARBA00023319"/>
    </source>
</evidence>
<comment type="subcellular location">
    <subcellularLocation>
        <location evidence="1 8">Periplasm</location>
    </subcellularLocation>
</comment>
<evidence type="ECO:0000256" key="5">
    <source>
        <dbReference type="ARBA" id="ARBA00022764"/>
    </source>
</evidence>
<dbReference type="InterPro" id="IPR050643">
    <property type="entry name" value="Periplasmic_pilus_chap"/>
</dbReference>
<keyword evidence="3" id="KW-1029">Fimbrium biogenesis</keyword>
<dbReference type="RefSeq" id="WP_054582037.1">
    <property type="nucleotide sequence ID" value="NZ_CP012808.1"/>
</dbReference>
<dbReference type="InterPro" id="IPR001829">
    <property type="entry name" value="Pili_assmbl_chaperone_bac"/>
</dbReference>
<keyword evidence="5" id="KW-0574">Periplasm</keyword>
<dbReference type="PANTHER" id="PTHR30251">
    <property type="entry name" value="PILUS ASSEMBLY CHAPERONE"/>
    <property type="match status" value="1"/>
</dbReference>
<evidence type="ECO:0000256" key="6">
    <source>
        <dbReference type="ARBA" id="ARBA00023186"/>
    </source>
</evidence>
<evidence type="ECO:0008006" key="14">
    <source>
        <dbReference type="Google" id="ProtNLM"/>
    </source>
</evidence>
<gene>
    <name evidence="12" type="ORF">AOY20_11770</name>
</gene>
<dbReference type="Pfam" id="PF02753">
    <property type="entry name" value="PapD_C"/>
    <property type="match status" value="1"/>
</dbReference>
<dbReference type="OrthoDB" id="9131059at2"/>
<feature type="domain" description="Pili assembly chaperone C-terminal" evidence="11">
    <location>
        <begin position="171"/>
        <end position="228"/>
    </location>
</feature>
<evidence type="ECO:0000256" key="8">
    <source>
        <dbReference type="RuleBase" id="RU003918"/>
    </source>
</evidence>
<dbReference type="AlphaFoldDB" id="A0A0N9VXT2"/>
<keyword evidence="13" id="KW-1185">Reference proteome</keyword>
<keyword evidence="6 8" id="KW-0143">Chaperone</keyword>
<dbReference type="SUPFAM" id="SSF49584">
    <property type="entry name" value="Periplasmic chaperone C-domain"/>
    <property type="match status" value="1"/>
</dbReference>
<feature type="signal peptide" evidence="9">
    <location>
        <begin position="1"/>
        <end position="18"/>
    </location>
</feature>
<feature type="chain" id="PRO_5006039659" description="Pilus assembly protein" evidence="9">
    <location>
        <begin position="19"/>
        <end position="238"/>
    </location>
</feature>
<feature type="domain" description="Pili assembly chaperone N-terminal" evidence="10">
    <location>
        <begin position="20"/>
        <end position="141"/>
    </location>
</feature>
<proteinExistence type="inferred from homology"/>
<dbReference type="EMBL" id="CP012808">
    <property type="protein sequence ID" value="ALH96154.1"/>
    <property type="molecule type" value="Genomic_DNA"/>
</dbReference>
<evidence type="ECO:0000256" key="2">
    <source>
        <dbReference type="ARBA" id="ARBA00007399"/>
    </source>
</evidence>
<dbReference type="SUPFAM" id="SSF49354">
    <property type="entry name" value="PapD-like"/>
    <property type="match status" value="1"/>
</dbReference>
<evidence type="ECO:0000259" key="11">
    <source>
        <dbReference type="Pfam" id="PF02753"/>
    </source>
</evidence>
<evidence type="ECO:0000256" key="1">
    <source>
        <dbReference type="ARBA" id="ARBA00004418"/>
    </source>
</evidence>
<dbReference type="FunFam" id="2.60.40.10:FF:000458">
    <property type="entry name" value="Molecular chaperone FimC"/>
    <property type="match status" value="1"/>
</dbReference>
<keyword evidence="4 9" id="KW-0732">Signal</keyword>
<dbReference type="Gene3D" id="2.60.40.10">
    <property type="entry name" value="Immunoglobulins"/>
    <property type="match status" value="2"/>
</dbReference>
<dbReference type="InterPro" id="IPR008962">
    <property type="entry name" value="PapD-like_sf"/>
</dbReference>
<dbReference type="InterPro" id="IPR016148">
    <property type="entry name" value="Pili_assmbl_chaperone_C"/>
</dbReference>
<dbReference type="Proteomes" id="UP000064939">
    <property type="component" value="Chromosome"/>
</dbReference>
<protein>
    <recommendedName>
        <fullName evidence="14">Pilus assembly protein</fullName>
    </recommendedName>
</protein>
<dbReference type="PRINTS" id="PR00969">
    <property type="entry name" value="CHAPERONPILI"/>
</dbReference>
<reference evidence="12 13" key="1">
    <citation type="journal article" date="2015" name="Int. J. Syst. Evol. Microbiol.">
        <title>Acinetobacter equi sp. nov. isolated from horse faeces.</title>
        <authorList>
            <person name="Poppel M.T."/>
            <person name="Skiebe E."/>
            <person name="Laue M."/>
            <person name="Bergmann H."/>
            <person name="Ebersberger I."/>
            <person name="Garn T."/>
            <person name="Fruth A."/>
            <person name="Baumgardt S."/>
            <person name="Busse H.J."/>
            <person name="Wilharm G."/>
        </authorList>
    </citation>
    <scope>NUCLEOTIDE SEQUENCE [LARGE SCALE GENOMIC DNA]</scope>
    <source>
        <strain evidence="12 13">114</strain>
    </source>
</reference>
<accession>A0A0N9VXT2</accession>
<evidence type="ECO:0000256" key="3">
    <source>
        <dbReference type="ARBA" id="ARBA00022558"/>
    </source>
</evidence>
<evidence type="ECO:0000256" key="4">
    <source>
        <dbReference type="ARBA" id="ARBA00022729"/>
    </source>
</evidence>
<dbReference type="GO" id="GO:0071555">
    <property type="term" value="P:cell wall organization"/>
    <property type="evidence" value="ECO:0007669"/>
    <property type="project" value="InterPro"/>
</dbReference>
<dbReference type="InterPro" id="IPR013783">
    <property type="entry name" value="Ig-like_fold"/>
</dbReference>